<gene>
    <name evidence="2" type="ORF">HNV10_03465</name>
</gene>
<proteinExistence type="predicted"/>
<keyword evidence="1" id="KW-0812">Transmembrane</keyword>
<keyword evidence="1" id="KW-0472">Membrane</keyword>
<comment type="caution">
    <text evidence="2">The sequence shown here is derived from an EMBL/GenBank/DDBJ whole genome shotgun (WGS) entry which is preliminary data.</text>
</comment>
<dbReference type="Proteomes" id="UP000805085">
    <property type="component" value="Unassembled WGS sequence"/>
</dbReference>
<evidence type="ECO:0000256" key="1">
    <source>
        <dbReference type="SAM" id="Phobius"/>
    </source>
</evidence>
<name>A0ABX2E210_9FLAO</name>
<evidence type="ECO:0000313" key="2">
    <source>
        <dbReference type="EMBL" id="NRD22284.1"/>
    </source>
</evidence>
<feature type="transmembrane region" description="Helical" evidence="1">
    <location>
        <begin position="24"/>
        <end position="48"/>
    </location>
</feature>
<dbReference type="RefSeq" id="WP_173299921.1">
    <property type="nucleotide sequence ID" value="NZ_JABRWQ010000001.1"/>
</dbReference>
<organism evidence="2 3">
    <name type="scientific">Winogradskyella litoriviva</name>
    <dbReference type="NCBI Taxonomy" id="1220182"/>
    <lineage>
        <taxon>Bacteria</taxon>
        <taxon>Pseudomonadati</taxon>
        <taxon>Bacteroidota</taxon>
        <taxon>Flavobacteriia</taxon>
        <taxon>Flavobacteriales</taxon>
        <taxon>Flavobacteriaceae</taxon>
        <taxon>Winogradskyella</taxon>
    </lineage>
</organism>
<keyword evidence="1" id="KW-1133">Transmembrane helix</keyword>
<evidence type="ECO:0000313" key="3">
    <source>
        <dbReference type="Proteomes" id="UP000805085"/>
    </source>
</evidence>
<reference evidence="2 3" key="1">
    <citation type="journal article" date="2015" name="Int. J. Syst. Evol. Microbiol.">
        <title>Winogradskyella litoriviva sp. nov., isolated from coastal seawater.</title>
        <authorList>
            <person name="Nedashkovskaya O.I."/>
            <person name="Kukhlevskiy A.D."/>
            <person name="Zhukova N.V."/>
            <person name="Kim S.J."/>
            <person name="Rhee S.K."/>
            <person name="Mikhailov V.V."/>
        </authorList>
    </citation>
    <scope>NUCLEOTIDE SEQUENCE [LARGE SCALE GENOMIC DNA]</scope>
    <source>
        <strain evidence="2 3">KMM6491</strain>
    </source>
</reference>
<protein>
    <submittedName>
        <fullName evidence="2">Uncharacterized protein</fullName>
    </submittedName>
</protein>
<dbReference type="EMBL" id="JABRWQ010000001">
    <property type="protein sequence ID" value="NRD22284.1"/>
    <property type="molecule type" value="Genomic_DNA"/>
</dbReference>
<keyword evidence="3" id="KW-1185">Reference proteome</keyword>
<sequence length="59" mass="6929">MNLFITILQDVKIEEKLKNAPDDYYGIGVFIGSLLPFVILVALAYLIYRYNKNRYKEDI</sequence>
<accession>A0ABX2E210</accession>